<gene>
    <name evidence="1" type="ORF">LPLAT_LOCUS13855</name>
</gene>
<proteinExistence type="predicted"/>
<dbReference type="AlphaFoldDB" id="A0AAV2P8B3"/>
<accession>A0AAV2P8B3</accession>
<dbReference type="EMBL" id="OZ034832">
    <property type="protein sequence ID" value="CAL1688808.1"/>
    <property type="molecule type" value="Genomic_DNA"/>
</dbReference>
<keyword evidence="2" id="KW-1185">Reference proteome</keyword>
<organism evidence="1 2">
    <name type="scientific">Lasius platythorax</name>
    <dbReference type="NCBI Taxonomy" id="488582"/>
    <lineage>
        <taxon>Eukaryota</taxon>
        <taxon>Metazoa</taxon>
        <taxon>Ecdysozoa</taxon>
        <taxon>Arthropoda</taxon>
        <taxon>Hexapoda</taxon>
        <taxon>Insecta</taxon>
        <taxon>Pterygota</taxon>
        <taxon>Neoptera</taxon>
        <taxon>Endopterygota</taxon>
        <taxon>Hymenoptera</taxon>
        <taxon>Apocrita</taxon>
        <taxon>Aculeata</taxon>
        <taxon>Formicoidea</taxon>
        <taxon>Formicidae</taxon>
        <taxon>Formicinae</taxon>
        <taxon>Lasius</taxon>
        <taxon>Lasius</taxon>
    </lineage>
</organism>
<protein>
    <recommendedName>
        <fullName evidence="3">FAST kinase domain-containing protein 5</fullName>
    </recommendedName>
</protein>
<sequence>MMSVLTQRLSRLRCTYSVLLRLCDKSNYGTLSKRGLSNYLKLSHVHHVTRNSRRCREFAILAADHQQVDADSQRVADDRDESPAKPEILRENDYAHNLFLNSFHYSTTVMKPITTHAYVTNEEALRFLEQDWSLMTSEEILFAIKKLSYNICLGKNERIDPLKYTNAFNAICIEKMTDDDLMIMMRHLVPFRNPLNYSFYHNFCDRVDRECTKRFSQLSINRMLLLCDVIYQMMQSDKSQYMWYSMRKLGNKPNKLQNARQLVQILFFLNVCRKPPINMYELEYCLERCINDLSINELGIAALGFFKTGTQIRNVNFLIAIMKKIIAEVEIVDSVSIGALLKLIRYSMKLNAIPTLQELVMALTPHEPRFTLMSLTHIAHACARVALYDKEFMDRMIRRFNSELKTARLKDFERFIFVLASLNVDSSNSVYQNMIEELRTTWDTSRANEISRYPQVASRILGYLAVLSIYPTDLIGRVMGQEHLEKVYRNWRYLTREYCVLDYSLRLEVPEYNGPFLKPSTCNLLEKKHFQEYSETGSAKSSRGNLLFTSVLQTCKDLFNTTSDISVVRPLPHYAQPDIVFCLDEQNRLVPSKEFLSQFQESEIMRVDKETSRNVRWIALVMAPCGLLIRNTNFPAGMLAVKLRQLPLVGYTPIMISHISWFECTSPQERCDYLKKLVFKDNAELSNK</sequence>
<evidence type="ECO:0008006" key="3">
    <source>
        <dbReference type="Google" id="ProtNLM"/>
    </source>
</evidence>
<dbReference type="Proteomes" id="UP001497644">
    <property type="component" value="Chromosome 9"/>
</dbReference>
<evidence type="ECO:0000313" key="1">
    <source>
        <dbReference type="EMBL" id="CAL1688808.1"/>
    </source>
</evidence>
<evidence type="ECO:0000313" key="2">
    <source>
        <dbReference type="Proteomes" id="UP001497644"/>
    </source>
</evidence>
<name>A0AAV2P8B3_9HYME</name>
<reference evidence="1" key="1">
    <citation type="submission" date="2024-04" db="EMBL/GenBank/DDBJ databases">
        <authorList>
            <consortium name="Molecular Ecology Group"/>
        </authorList>
    </citation>
    <scope>NUCLEOTIDE SEQUENCE</scope>
</reference>